<accession>A0A0E9XQS9</accession>
<sequence length="89" mass="10672">MAIIIMVTIWNEVQRGHINTNSFFKAEVYITVIVGSASCVWCYCRLCFFVQYLCQYSQQHDRYETVVYIFLYIYCRRQIQVVFLICCIV</sequence>
<protein>
    <submittedName>
        <fullName evidence="1">Uncharacterized protein</fullName>
    </submittedName>
</protein>
<reference evidence="1" key="2">
    <citation type="journal article" date="2015" name="Fish Shellfish Immunol.">
        <title>Early steps in the European eel (Anguilla anguilla)-Vibrio vulnificus interaction in the gills: Role of the RtxA13 toxin.</title>
        <authorList>
            <person name="Callol A."/>
            <person name="Pajuelo D."/>
            <person name="Ebbesson L."/>
            <person name="Teles M."/>
            <person name="MacKenzie S."/>
            <person name="Amaro C."/>
        </authorList>
    </citation>
    <scope>NUCLEOTIDE SEQUENCE</scope>
</reference>
<reference evidence="1" key="1">
    <citation type="submission" date="2014-11" db="EMBL/GenBank/DDBJ databases">
        <authorList>
            <person name="Amaro Gonzalez C."/>
        </authorList>
    </citation>
    <scope>NUCLEOTIDE SEQUENCE</scope>
</reference>
<proteinExistence type="predicted"/>
<organism evidence="1">
    <name type="scientific">Anguilla anguilla</name>
    <name type="common">European freshwater eel</name>
    <name type="synonym">Muraena anguilla</name>
    <dbReference type="NCBI Taxonomy" id="7936"/>
    <lineage>
        <taxon>Eukaryota</taxon>
        <taxon>Metazoa</taxon>
        <taxon>Chordata</taxon>
        <taxon>Craniata</taxon>
        <taxon>Vertebrata</taxon>
        <taxon>Euteleostomi</taxon>
        <taxon>Actinopterygii</taxon>
        <taxon>Neopterygii</taxon>
        <taxon>Teleostei</taxon>
        <taxon>Anguilliformes</taxon>
        <taxon>Anguillidae</taxon>
        <taxon>Anguilla</taxon>
    </lineage>
</organism>
<dbReference type="EMBL" id="GBXM01004529">
    <property type="protein sequence ID" value="JAI04049.1"/>
    <property type="molecule type" value="Transcribed_RNA"/>
</dbReference>
<dbReference type="AlphaFoldDB" id="A0A0E9XQS9"/>
<name>A0A0E9XQS9_ANGAN</name>
<evidence type="ECO:0000313" key="1">
    <source>
        <dbReference type="EMBL" id="JAI04049.1"/>
    </source>
</evidence>